<evidence type="ECO:0000313" key="3">
    <source>
        <dbReference type="EnsemblPlants" id="KQL06655"/>
    </source>
</evidence>
<dbReference type="STRING" id="4555.K3XT93"/>
<dbReference type="EMBL" id="AGNK02003279">
    <property type="status" value="NOT_ANNOTATED_CDS"/>
    <property type="molecule type" value="Genomic_DNA"/>
</dbReference>
<feature type="compositionally biased region" description="Acidic residues" evidence="1">
    <location>
        <begin position="22"/>
        <end position="33"/>
    </location>
</feature>
<dbReference type="Gramene" id="KQL06655">
    <property type="protein sequence ID" value="KQL06655"/>
    <property type="gene ID" value="SETIT_005149mg"/>
</dbReference>
<protein>
    <recommendedName>
        <fullName evidence="2">DUF6598 domain-containing protein</fullName>
    </recommendedName>
</protein>
<accession>K3XT93</accession>
<reference evidence="4" key="1">
    <citation type="journal article" date="2012" name="Nat. Biotechnol.">
        <title>Reference genome sequence of the model plant Setaria.</title>
        <authorList>
            <person name="Bennetzen J.L."/>
            <person name="Schmutz J."/>
            <person name="Wang H."/>
            <person name="Percifield R."/>
            <person name="Hawkins J."/>
            <person name="Pontaroli A.C."/>
            <person name="Estep M."/>
            <person name="Feng L."/>
            <person name="Vaughn J.N."/>
            <person name="Grimwood J."/>
            <person name="Jenkins J."/>
            <person name="Barry K."/>
            <person name="Lindquist E."/>
            <person name="Hellsten U."/>
            <person name="Deshpande S."/>
            <person name="Wang X."/>
            <person name="Wu X."/>
            <person name="Mitros T."/>
            <person name="Triplett J."/>
            <person name="Yang X."/>
            <person name="Ye C.Y."/>
            <person name="Mauro-Herrera M."/>
            <person name="Wang L."/>
            <person name="Li P."/>
            <person name="Sharma M."/>
            <person name="Sharma R."/>
            <person name="Ronald P.C."/>
            <person name="Panaud O."/>
            <person name="Kellogg E.A."/>
            <person name="Brutnell T.P."/>
            <person name="Doust A.N."/>
            <person name="Tuskan G.A."/>
            <person name="Rokhsar D."/>
            <person name="Devos K.M."/>
        </authorList>
    </citation>
    <scope>NUCLEOTIDE SEQUENCE [LARGE SCALE GENOMIC DNA]</scope>
    <source>
        <strain evidence="4">cv. Yugu1</strain>
    </source>
</reference>
<proteinExistence type="predicted"/>
<dbReference type="EnsemblPlants" id="KQL06655">
    <property type="protein sequence ID" value="KQL06655"/>
    <property type="gene ID" value="SETIT_005149mg"/>
</dbReference>
<dbReference type="FunCoup" id="K3XT93">
    <property type="interactions" value="7"/>
</dbReference>
<evidence type="ECO:0000259" key="2">
    <source>
        <dbReference type="Pfam" id="PF20241"/>
    </source>
</evidence>
<dbReference type="PANTHER" id="PTHR33065:SF88">
    <property type="entry name" value="OS11G0104220 PROTEIN"/>
    <property type="match status" value="1"/>
</dbReference>
<name>K3XT93_SETIT</name>
<dbReference type="eggNOG" id="ENOG502RRNC">
    <property type="taxonomic scope" value="Eukaryota"/>
</dbReference>
<dbReference type="Pfam" id="PF20241">
    <property type="entry name" value="DUF6598"/>
    <property type="match status" value="1"/>
</dbReference>
<dbReference type="InParanoid" id="K3XT93"/>
<evidence type="ECO:0000313" key="4">
    <source>
        <dbReference type="Proteomes" id="UP000004995"/>
    </source>
</evidence>
<organism evidence="3 4">
    <name type="scientific">Setaria italica</name>
    <name type="common">Foxtail millet</name>
    <name type="synonym">Panicum italicum</name>
    <dbReference type="NCBI Taxonomy" id="4555"/>
    <lineage>
        <taxon>Eukaryota</taxon>
        <taxon>Viridiplantae</taxon>
        <taxon>Streptophyta</taxon>
        <taxon>Embryophyta</taxon>
        <taxon>Tracheophyta</taxon>
        <taxon>Spermatophyta</taxon>
        <taxon>Magnoliopsida</taxon>
        <taxon>Liliopsida</taxon>
        <taxon>Poales</taxon>
        <taxon>Poaceae</taxon>
        <taxon>PACMAD clade</taxon>
        <taxon>Panicoideae</taxon>
        <taxon>Panicodae</taxon>
        <taxon>Paniceae</taxon>
        <taxon>Cenchrinae</taxon>
        <taxon>Setaria</taxon>
    </lineage>
</organism>
<keyword evidence="4" id="KW-1185">Reference proteome</keyword>
<feature type="domain" description="DUF6598" evidence="2">
    <location>
        <begin position="98"/>
        <end position="320"/>
    </location>
</feature>
<dbReference type="AlphaFoldDB" id="K3XT93"/>
<sequence length="326" mass="36958">MHRSRGGSGEVIFTREDHGTEEQEEEEEQDEEERCLAKKSGLNGDEELLVVLKRFRRNWTRSMSPYVGPVDATTTEDSGPMLYTDSGPPRIGGIPYDAMEIFSLRLTQIEGGLEWPLHVYGFVAVRDSMDYKRNILFHRSKNNCQVLTAEDPFLVLTGPSRAIALIDPPEFQVELYVIGRMLPEEKVRTLRRTTKRRSTIELKFAHMCIPLEATIEIYHCGGRSNFHGRFFAQMDYMDKDEIVLLDSQESKVTILPDGRILLSRRVVPDEEGDELRLGARASQSRVGRNSVEDVAKCHAKILGKSDGEFNVGFCQMSVSVAWSVLV</sequence>
<dbReference type="PANTHER" id="PTHR33065">
    <property type="entry name" value="OS07G0486400 PROTEIN"/>
    <property type="match status" value="1"/>
</dbReference>
<dbReference type="OMA" id="VAKCHAK"/>
<dbReference type="HOGENOM" id="CLU_030845_0_1_1"/>
<dbReference type="InterPro" id="IPR046533">
    <property type="entry name" value="DUF6598"/>
</dbReference>
<evidence type="ECO:0000256" key="1">
    <source>
        <dbReference type="SAM" id="MobiDB-lite"/>
    </source>
</evidence>
<reference evidence="3" key="2">
    <citation type="submission" date="2018-08" db="UniProtKB">
        <authorList>
            <consortium name="EnsemblPlants"/>
        </authorList>
    </citation>
    <scope>IDENTIFICATION</scope>
    <source>
        <strain evidence="3">Yugu1</strain>
    </source>
</reference>
<feature type="region of interest" description="Disordered" evidence="1">
    <location>
        <begin position="1"/>
        <end position="39"/>
    </location>
</feature>
<dbReference type="Proteomes" id="UP000004995">
    <property type="component" value="Unassembled WGS sequence"/>
</dbReference>